<reference evidence="1 2" key="1">
    <citation type="journal article" date="2023" name="Microorganisms">
        <title>Thiorhodovibrio frisius and Trv. litoralis spp. nov., Two Novel Members from a Clade of Fastidious Purple Sulfur Bacteria That Exhibit Unique Red-Shifted Light-Harvesting Capabilities.</title>
        <authorList>
            <person name="Methner A."/>
            <person name="Kuzyk S.B."/>
            <person name="Petersen J."/>
            <person name="Bauer S."/>
            <person name="Brinkmann H."/>
            <person name="Sichau K."/>
            <person name="Wanner G."/>
            <person name="Wolf J."/>
            <person name="Neumann-Schaal M."/>
            <person name="Henke P."/>
            <person name="Tank M."/>
            <person name="Sproer C."/>
            <person name="Bunk B."/>
            <person name="Overmann J."/>
        </authorList>
    </citation>
    <scope>NUCLEOTIDE SEQUENCE [LARGE SCALE GENOMIC DNA]</scope>
    <source>
        <strain evidence="1 2">DSM 6702</strain>
    </source>
</reference>
<sequence length="92" mass="10444">MQMINFGCGLSVAPGWKNYDASPTLRLQRIPLLGRVAQSLIKPRFPTDAIYGDVVHGLQSIANRLIACIVRMYLNIWLWMTCVDPYPKYSES</sequence>
<dbReference type="Proteomes" id="UP001432180">
    <property type="component" value="Chromosome"/>
</dbReference>
<gene>
    <name evidence="1" type="ORF">Thiowin_04533</name>
</gene>
<protein>
    <submittedName>
        <fullName evidence="1">Uncharacterized protein</fullName>
    </submittedName>
</protein>
<dbReference type="EMBL" id="CP121472">
    <property type="protein sequence ID" value="WPL19412.1"/>
    <property type="molecule type" value="Genomic_DNA"/>
</dbReference>
<organism evidence="1 2">
    <name type="scientific">Thiorhodovibrio winogradskyi</name>
    <dbReference type="NCBI Taxonomy" id="77007"/>
    <lineage>
        <taxon>Bacteria</taxon>
        <taxon>Pseudomonadati</taxon>
        <taxon>Pseudomonadota</taxon>
        <taxon>Gammaproteobacteria</taxon>
        <taxon>Chromatiales</taxon>
        <taxon>Chromatiaceae</taxon>
        <taxon>Thiorhodovibrio</taxon>
    </lineage>
</organism>
<evidence type="ECO:0000313" key="1">
    <source>
        <dbReference type="EMBL" id="WPL19412.1"/>
    </source>
</evidence>
<keyword evidence="2" id="KW-1185">Reference proteome</keyword>
<name>A0ABZ0SER6_9GAMM</name>
<proteinExistence type="predicted"/>
<accession>A0ABZ0SER6</accession>
<evidence type="ECO:0000313" key="2">
    <source>
        <dbReference type="Proteomes" id="UP001432180"/>
    </source>
</evidence>